<dbReference type="InterPro" id="IPR052389">
    <property type="entry name" value="Sec_Metab_Biosynth-Assoc"/>
</dbReference>
<dbReference type="OrthoDB" id="5418286at2"/>
<dbReference type="Pfam" id="PF13622">
    <property type="entry name" value="4HBT_3"/>
    <property type="match status" value="1"/>
</dbReference>
<dbReference type="Gene3D" id="2.40.160.210">
    <property type="entry name" value="Acyl-CoA thioesterase, double hotdog domain"/>
    <property type="match status" value="1"/>
</dbReference>
<keyword evidence="4" id="KW-1185">Reference proteome</keyword>
<evidence type="ECO:0000259" key="1">
    <source>
        <dbReference type="Pfam" id="PF13622"/>
    </source>
</evidence>
<dbReference type="EMBL" id="MKQR01000026">
    <property type="protein sequence ID" value="OLR90755.1"/>
    <property type="molecule type" value="Genomic_DNA"/>
</dbReference>
<dbReference type="SUPFAM" id="SSF54637">
    <property type="entry name" value="Thioesterase/thiol ester dehydrase-isomerase"/>
    <property type="match status" value="2"/>
</dbReference>
<dbReference type="InterPro" id="IPR049449">
    <property type="entry name" value="TesB_ACOT8-like_N"/>
</dbReference>
<evidence type="ECO:0000259" key="2">
    <source>
        <dbReference type="Pfam" id="PF20789"/>
    </source>
</evidence>
<dbReference type="RefSeq" id="WP_075977425.1">
    <property type="nucleotide sequence ID" value="NZ_MKQR01000026.1"/>
</dbReference>
<feature type="domain" description="Acyl-CoA thioesterase-like C-terminal" evidence="2">
    <location>
        <begin position="158"/>
        <end position="283"/>
    </location>
</feature>
<sequence length="289" mass="30232">MSSAAGHGDVRAGGGPVPPQPGAFAAAVRVRPLGDGTFTADLPAAWTVGGRPHGGFLMALLARAAVAAQAGSGTPLVDPVAVSAQFLRPPGVGPVLLRTDVRKNGRRTAVVSVHLEQSGRSCVEGVVTTGRLPRERAAWTDLPNQPPEPPGNAIDLAATPSAAVFKLTESCDVRLDPNGAGFLHGHVGDPLRLRLWARPRGEHPDPLFTLVAGDISMPVTFNLGRLGWSPTVQMTAHLRSRPAPGWLRIQVESKAVHGMWFDADATVVDSTGRLVCQARQLALSAINQG</sequence>
<dbReference type="AlphaFoldDB" id="A0A1Q9LFH8"/>
<accession>A0A1Q9LFH8</accession>
<dbReference type="Proteomes" id="UP000186040">
    <property type="component" value="Unassembled WGS sequence"/>
</dbReference>
<feature type="domain" description="Acyl-CoA thioesterase-like N-terminal HotDog" evidence="1">
    <location>
        <begin position="43"/>
        <end position="129"/>
    </location>
</feature>
<dbReference type="InterPro" id="IPR029069">
    <property type="entry name" value="HotDog_dom_sf"/>
</dbReference>
<dbReference type="PANTHER" id="PTHR38110">
    <property type="entry name" value="CHROMOSOME 23, WHOLE GENOME SHOTGUN SEQUENCE"/>
    <property type="match status" value="1"/>
</dbReference>
<dbReference type="PANTHER" id="PTHR38110:SF1">
    <property type="entry name" value="THIOESTERASE DOMAIN-CONTAINING PROTEIN"/>
    <property type="match status" value="1"/>
</dbReference>
<reference evidence="3 4" key="1">
    <citation type="submission" date="2016-10" db="EMBL/GenBank/DDBJ databases">
        <title>The Draft Genome Sequence of Actinokineospora bangkokensis 44EHWT reveals the biosynthetic pathway of antifungal compounds Thailandins with unusual extender unit butylmalonyl-CoA.</title>
        <authorList>
            <person name="Greule A."/>
            <person name="Intra B."/>
            <person name="Flemming S."/>
            <person name="Rommel M.G."/>
            <person name="Panbangred W."/>
            <person name="Bechthold A."/>
        </authorList>
    </citation>
    <scope>NUCLEOTIDE SEQUENCE [LARGE SCALE GENOMIC DNA]</scope>
    <source>
        <strain evidence="3 4">44EHW</strain>
    </source>
</reference>
<evidence type="ECO:0000313" key="3">
    <source>
        <dbReference type="EMBL" id="OLR90755.1"/>
    </source>
</evidence>
<name>A0A1Q9LFH8_9PSEU</name>
<gene>
    <name evidence="3" type="ORF">BJP25_29635</name>
</gene>
<protein>
    <submittedName>
        <fullName evidence="3">Aromatic compound degradation protein PaaI</fullName>
    </submittedName>
</protein>
<organism evidence="3 4">
    <name type="scientific">Actinokineospora bangkokensis</name>
    <dbReference type="NCBI Taxonomy" id="1193682"/>
    <lineage>
        <taxon>Bacteria</taxon>
        <taxon>Bacillati</taxon>
        <taxon>Actinomycetota</taxon>
        <taxon>Actinomycetes</taxon>
        <taxon>Pseudonocardiales</taxon>
        <taxon>Pseudonocardiaceae</taxon>
        <taxon>Actinokineospora</taxon>
    </lineage>
</organism>
<dbReference type="STRING" id="1193682.BJP25_29635"/>
<dbReference type="Pfam" id="PF20789">
    <property type="entry name" value="4HBT_3C"/>
    <property type="match status" value="1"/>
</dbReference>
<evidence type="ECO:0000313" key="4">
    <source>
        <dbReference type="Proteomes" id="UP000186040"/>
    </source>
</evidence>
<dbReference type="InterPro" id="IPR042171">
    <property type="entry name" value="Acyl-CoA_hotdog"/>
</dbReference>
<dbReference type="InterPro" id="IPR049450">
    <property type="entry name" value="ACOT8-like_C"/>
</dbReference>
<proteinExistence type="predicted"/>
<comment type="caution">
    <text evidence="3">The sequence shown here is derived from an EMBL/GenBank/DDBJ whole genome shotgun (WGS) entry which is preliminary data.</text>
</comment>